<dbReference type="EMBL" id="PPTT01000006">
    <property type="protein sequence ID" value="RDB70089.1"/>
    <property type="molecule type" value="Genomic_DNA"/>
</dbReference>
<dbReference type="OrthoDB" id="9801008at2"/>
<proteinExistence type="predicted"/>
<keyword evidence="7" id="KW-1185">Reference proteome</keyword>
<feature type="domain" description="HTH cro/C1-type" evidence="4">
    <location>
        <begin position="19"/>
        <end position="73"/>
    </location>
</feature>
<sequence>MPQTSKKGSFMNVEIAQRLATMRREQGYSQEELAEQLGLSRQAVSKWERAESSPDTGNLIALAKLYGVSIDDLLRIDDEVVDDILFEEKDKDVTAEAQAQEAAVRANEAAVRAAQAAVAAAQARATAEQAQQQIPQPQPQAQAQPQPQQPTQPYYGAPVAPQAPVPPQAPYAPDPYDRHPDRRNRGPWSTFPYPVFCVFAYMVLGFLFGAWHPGWILFLSIPLYYWIAHIIENDPNYRADRR</sequence>
<dbReference type="SUPFAM" id="SSF47413">
    <property type="entry name" value="lambda repressor-like DNA-binding domains"/>
    <property type="match status" value="1"/>
</dbReference>
<gene>
    <name evidence="5" type="ORF">C1876_04645</name>
    <name evidence="6" type="ORF">DMP09_12200</name>
</gene>
<evidence type="ECO:0000259" key="4">
    <source>
        <dbReference type="PROSITE" id="PS50943"/>
    </source>
</evidence>
<reference evidence="5 7" key="1">
    <citation type="journal article" date="2018" name="Elife">
        <title>Discovery and characterization of a prevalent human gut bacterial enzyme sufficient for the inactivation of a family of plant toxins.</title>
        <authorList>
            <person name="Koppel N."/>
            <person name="Bisanz J.E."/>
            <person name="Pandelia M.E."/>
            <person name="Turnbaugh P.J."/>
            <person name="Balskus E.P."/>
        </authorList>
    </citation>
    <scope>NUCLEOTIDE SEQUENCE [LARGE SCALE GENOMIC DNA]</scope>
    <source>
        <strain evidence="5 7">DSM 16107</strain>
    </source>
</reference>
<dbReference type="Proteomes" id="UP000270112">
    <property type="component" value="Unassembled WGS sequence"/>
</dbReference>
<evidence type="ECO:0000256" key="3">
    <source>
        <dbReference type="SAM" id="Phobius"/>
    </source>
</evidence>
<feature type="transmembrane region" description="Helical" evidence="3">
    <location>
        <begin position="191"/>
        <end position="209"/>
    </location>
</feature>
<protein>
    <submittedName>
        <fullName evidence="6">XRE family transcriptional regulator</fullName>
    </submittedName>
</protein>
<feature type="compositionally biased region" description="Pro residues" evidence="2">
    <location>
        <begin position="161"/>
        <end position="173"/>
    </location>
</feature>
<evidence type="ECO:0000313" key="6">
    <source>
        <dbReference type="EMBL" id="RNM40913.1"/>
    </source>
</evidence>
<keyword evidence="1" id="KW-0238">DNA-binding</keyword>
<reference evidence="8" key="2">
    <citation type="submission" date="2018-05" db="EMBL/GenBank/DDBJ databases">
        <title>Genome Sequencing of selected type strains of the family Eggerthellaceae.</title>
        <authorList>
            <person name="Danylec N."/>
            <person name="Stoll D.A."/>
            <person name="Doetsch A."/>
            <person name="Huch M."/>
        </authorList>
    </citation>
    <scope>NUCLEOTIDE SEQUENCE [LARGE SCALE GENOMIC DNA]</scope>
    <source>
        <strain evidence="8">DSM 16107</strain>
    </source>
</reference>
<keyword evidence="3" id="KW-0472">Membrane</keyword>
<accession>A0A3N0IVB1</accession>
<keyword evidence="3" id="KW-0812">Transmembrane</keyword>
<evidence type="ECO:0000256" key="1">
    <source>
        <dbReference type="ARBA" id="ARBA00023125"/>
    </source>
</evidence>
<feature type="compositionally biased region" description="Low complexity" evidence="2">
    <location>
        <begin position="128"/>
        <end position="160"/>
    </location>
</feature>
<dbReference type="Proteomes" id="UP000253817">
    <property type="component" value="Unassembled WGS sequence"/>
</dbReference>
<evidence type="ECO:0000313" key="5">
    <source>
        <dbReference type="EMBL" id="RDB70089.1"/>
    </source>
</evidence>
<dbReference type="PROSITE" id="PS50943">
    <property type="entry name" value="HTH_CROC1"/>
    <property type="match status" value="1"/>
</dbReference>
<dbReference type="AlphaFoldDB" id="A0A3N0IVB1"/>
<comment type="caution">
    <text evidence="6">The sequence shown here is derived from an EMBL/GenBank/DDBJ whole genome shotgun (WGS) entry which is preliminary data.</text>
</comment>
<dbReference type="SMART" id="SM00530">
    <property type="entry name" value="HTH_XRE"/>
    <property type="match status" value="1"/>
</dbReference>
<dbReference type="GO" id="GO:0003677">
    <property type="term" value="F:DNA binding"/>
    <property type="evidence" value="ECO:0007669"/>
    <property type="project" value="UniProtKB-KW"/>
</dbReference>
<feature type="transmembrane region" description="Helical" evidence="3">
    <location>
        <begin position="215"/>
        <end position="232"/>
    </location>
</feature>
<dbReference type="InterPro" id="IPR010982">
    <property type="entry name" value="Lambda_DNA-bd_dom_sf"/>
</dbReference>
<reference evidence="6" key="3">
    <citation type="journal article" date="2019" name="Microbiol. Resour. Announc.">
        <title>Draft Genome Sequences of Type Strains of Gordonibacter faecihominis, Paraeggerthella hongkongensis, Parvibacter caecicola,Slackia equolifaciens, Slackia faecicanis, and Slackia isoflavoniconvertens.</title>
        <authorList>
            <person name="Danylec N."/>
            <person name="Stoll D.A."/>
            <person name="Dotsch A."/>
            <person name="Huch M."/>
        </authorList>
    </citation>
    <scope>NUCLEOTIDE SEQUENCE</scope>
    <source>
        <strain evidence="6">DSM 16107</strain>
    </source>
</reference>
<dbReference type="CDD" id="cd00093">
    <property type="entry name" value="HTH_XRE"/>
    <property type="match status" value="1"/>
</dbReference>
<dbReference type="InterPro" id="IPR001387">
    <property type="entry name" value="Cro/C1-type_HTH"/>
</dbReference>
<dbReference type="PANTHER" id="PTHR46558:SF4">
    <property type="entry name" value="DNA-BIDING PHAGE PROTEIN"/>
    <property type="match status" value="1"/>
</dbReference>
<feature type="region of interest" description="Disordered" evidence="2">
    <location>
        <begin position="128"/>
        <end position="183"/>
    </location>
</feature>
<evidence type="ECO:0000313" key="7">
    <source>
        <dbReference type="Proteomes" id="UP000253817"/>
    </source>
</evidence>
<name>A0A3N0IVB1_9ACTN</name>
<dbReference type="EMBL" id="QICC01000058">
    <property type="protein sequence ID" value="RNM40913.1"/>
    <property type="molecule type" value="Genomic_DNA"/>
</dbReference>
<evidence type="ECO:0000313" key="8">
    <source>
        <dbReference type="Proteomes" id="UP000270112"/>
    </source>
</evidence>
<organism evidence="6 8">
    <name type="scientific">Eggerthella sinensis</name>
    <dbReference type="NCBI Taxonomy" id="242230"/>
    <lineage>
        <taxon>Bacteria</taxon>
        <taxon>Bacillati</taxon>
        <taxon>Actinomycetota</taxon>
        <taxon>Coriobacteriia</taxon>
        <taxon>Eggerthellales</taxon>
        <taxon>Eggerthellaceae</taxon>
        <taxon>Eggerthella</taxon>
    </lineage>
</organism>
<keyword evidence="3" id="KW-1133">Transmembrane helix</keyword>
<dbReference type="PANTHER" id="PTHR46558">
    <property type="entry name" value="TRACRIPTIONAL REGULATORY PROTEIN-RELATED-RELATED"/>
    <property type="match status" value="1"/>
</dbReference>
<evidence type="ECO:0000256" key="2">
    <source>
        <dbReference type="SAM" id="MobiDB-lite"/>
    </source>
</evidence>
<dbReference type="Pfam" id="PF01381">
    <property type="entry name" value="HTH_3"/>
    <property type="match status" value="1"/>
</dbReference>
<dbReference type="Gene3D" id="1.10.260.40">
    <property type="entry name" value="lambda repressor-like DNA-binding domains"/>
    <property type="match status" value="1"/>
</dbReference>